<organism evidence="1 2">
    <name type="scientific">Pedobacter steynii</name>
    <dbReference type="NCBI Taxonomy" id="430522"/>
    <lineage>
        <taxon>Bacteria</taxon>
        <taxon>Pseudomonadati</taxon>
        <taxon>Bacteroidota</taxon>
        <taxon>Sphingobacteriia</taxon>
        <taxon>Sphingobacteriales</taxon>
        <taxon>Sphingobacteriaceae</taxon>
        <taxon>Pedobacter</taxon>
    </lineage>
</organism>
<accession>A0A1D7QMM7</accession>
<dbReference type="PANTHER" id="PTHR41368">
    <property type="entry name" value="PROTEIN YGHO"/>
    <property type="match status" value="1"/>
</dbReference>
<dbReference type="InterPro" id="IPR039968">
    <property type="entry name" value="BcerS-like"/>
</dbReference>
<evidence type="ECO:0008006" key="3">
    <source>
        <dbReference type="Google" id="ProtNLM"/>
    </source>
</evidence>
<evidence type="ECO:0000313" key="1">
    <source>
        <dbReference type="EMBL" id="AOM79879.1"/>
    </source>
</evidence>
<dbReference type="PANTHER" id="PTHR41368:SF1">
    <property type="entry name" value="PROTEIN YGHO"/>
    <property type="match status" value="1"/>
</dbReference>
<dbReference type="AlphaFoldDB" id="A0A1D7QMM7"/>
<dbReference type="KEGG" id="psty:BFS30_23575"/>
<evidence type="ECO:0000313" key="2">
    <source>
        <dbReference type="Proteomes" id="UP000094313"/>
    </source>
</evidence>
<sequence>MRNIVAVDNKKKLAAFIDFPHELHKNDPNYVPELFIAQSDMLTPGKHPFHEHSTLQLFLAYEGDRVVGRIAGIQNNNHNKKNNTTEGHFGFFDCINDQEVADQLIDAASKWLKERNMTSMVGPLNFSTNDICALLIEGFDGPPVAMMPYNPPYYLQLLENSGFYKKVDLRAYKFIAGEYNDRSLKLAEAIQERLKRNNIIIRKINMKDFWNEVIKVREVYNAAWDHNTGFVPATDKEFHYLAKDLKMIVDPDFVYIAEQEGKMVAISLSVPDLNQALIKVKRGRLFPWGLIKLLWYKRKIKGLRIMALGVMDGYRKMGIEACLYGLTIKTFQEKKFEYAEASWTLEHNTLVNSAIEQINGKLYRKYRILEKAI</sequence>
<gene>
    <name evidence="1" type="ORF">BFS30_23575</name>
</gene>
<dbReference type="Gene3D" id="3.40.630.30">
    <property type="match status" value="1"/>
</dbReference>
<dbReference type="InterPro" id="IPR016181">
    <property type="entry name" value="Acyl_CoA_acyltransferase"/>
</dbReference>
<dbReference type="SUPFAM" id="SSF55729">
    <property type="entry name" value="Acyl-CoA N-acyltransferases (Nat)"/>
    <property type="match status" value="1"/>
</dbReference>
<dbReference type="EMBL" id="CP017141">
    <property type="protein sequence ID" value="AOM79879.1"/>
    <property type="molecule type" value="Genomic_DNA"/>
</dbReference>
<proteinExistence type="predicted"/>
<keyword evidence="2" id="KW-1185">Reference proteome</keyword>
<reference evidence="1 2" key="1">
    <citation type="submission" date="2016-08" db="EMBL/GenBank/DDBJ databases">
        <authorList>
            <person name="Seilhamer J.J."/>
        </authorList>
    </citation>
    <scope>NUCLEOTIDE SEQUENCE [LARGE SCALE GENOMIC DNA]</scope>
    <source>
        <strain evidence="1 2">DX4</strain>
    </source>
</reference>
<dbReference type="RefSeq" id="WP_069381541.1">
    <property type="nucleotide sequence ID" value="NZ_CP017141.1"/>
</dbReference>
<protein>
    <recommendedName>
        <fullName evidence="3">N-acetyltransferase domain-containing protein</fullName>
    </recommendedName>
</protein>
<dbReference type="Proteomes" id="UP000094313">
    <property type="component" value="Chromosome"/>
</dbReference>
<dbReference type="OrthoDB" id="9806005at2"/>
<name>A0A1D7QMM7_9SPHI</name>